<dbReference type="EMBL" id="OZ034832">
    <property type="protein sequence ID" value="CAL1689106.1"/>
    <property type="molecule type" value="Genomic_DNA"/>
</dbReference>
<accession>A0AAV2P857</accession>
<feature type="region of interest" description="Disordered" evidence="1">
    <location>
        <begin position="1"/>
        <end position="23"/>
    </location>
</feature>
<reference evidence="2" key="1">
    <citation type="submission" date="2024-04" db="EMBL/GenBank/DDBJ databases">
        <authorList>
            <consortium name="Molecular Ecology Group"/>
        </authorList>
    </citation>
    <scope>NUCLEOTIDE SEQUENCE</scope>
</reference>
<dbReference type="Proteomes" id="UP001497644">
    <property type="component" value="Chromosome 9"/>
</dbReference>
<gene>
    <name evidence="2" type="ORF">LPLAT_LOCUS14100</name>
</gene>
<evidence type="ECO:0000256" key="1">
    <source>
        <dbReference type="SAM" id="MobiDB-lite"/>
    </source>
</evidence>
<organism evidence="2 3">
    <name type="scientific">Lasius platythorax</name>
    <dbReference type="NCBI Taxonomy" id="488582"/>
    <lineage>
        <taxon>Eukaryota</taxon>
        <taxon>Metazoa</taxon>
        <taxon>Ecdysozoa</taxon>
        <taxon>Arthropoda</taxon>
        <taxon>Hexapoda</taxon>
        <taxon>Insecta</taxon>
        <taxon>Pterygota</taxon>
        <taxon>Neoptera</taxon>
        <taxon>Endopterygota</taxon>
        <taxon>Hymenoptera</taxon>
        <taxon>Apocrita</taxon>
        <taxon>Aculeata</taxon>
        <taxon>Formicoidea</taxon>
        <taxon>Formicidae</taxon>
        <taxon>Formicinae</taxon>
        <taxon>Lasius</taxon>
        <taxon>Lasius</taxon>
    </lineage>
</organism>
<name>A0AAV2P857_9HYME</name>
<evidence type="ECO:0000313" key="2">
    <source>
        <dbReference type="EMBL" id="CAL1689106.1"/>
    </source>
</evidence>
<evidence type="ECO:0000313" key="3">
    <source>
        <dbReference type="Proteomes" id="UP001497644"/>
    </source>
</evidence>
<keyword evidence="3" id="KW-1185">Reference proteome</keyword>
<protein>
    <submittedName>
        <fullName evidence="2">Uncharacterized protein</fullName>
    </submittedName>
</protein>
<proteinExistence type="predicted"/>
<sequence>MDRNEETNGSGTGSFNALLSEDAEESSSSSLKAMELYSCSLPSQDSSPVDLDEVEQMKLEVGETDEKGRRKTKEEFVKFGESIAVQLAEIPDSYSRSVAKLRINQILFEAEIGVYAQTRR</sequence>
<dbReference type="AlphaFoldDB" id="A0AAV2P857"/>